<protein>
    <submittedName>
        <fullName evidence="2">Uncharacterized protein</fullName>
    </submittedName>
</protein>
<evidence type="ECO:0000313" key="2">
    <source>
        <dbReference type="EMBL" id="QGX08800.1"/>
    </source>
</evidence>
<feature type="transmembrane region" description="Helical" evidence="1">
    <location>
        <begin position="120"/>
        <end position="142"/>
    </location>
</feature>
<dbReference type="EMBL" id="CP046475">
    <property type="protein sequence ID" value="QGX08800.1"/>
    <property type="molecule type" value="Genomic_DNA"/>
</dbReference>
<feature type="transmembrane region" description="Helical" evidence="1">
    <location>
        <begin position="74"/>
        <end position="100"/>
    </location>
</feature>
<evidence type="ECO:0000256" key="1">
    <source>
        <dbReference type="SAM" id="Phobius"/>
    </source>
</evidence>
<keyword evidence="1" id="KW-1133">Transmembrane helix</keyword>
<proteinExistence type="predicted"/>
<dbReference type="RefSeq" id="WP_148041635.1">
    <property type="nucleotide sequence ID" value="NZ_JADALA010000001.1"/>
</dbReference>
<dbReference type="KEGG" id="jme:EEW87_17500"/>
<evidence type="ECO:0000313" key="3">
    <source>
        <dbReference type="Proteomes" id="UP000271708"/>
    </source>
</evidence>
<organism evidence="2 3">
    <name type="scientific">Janibacter melonis</name>
    <dbReference type="NCBI Taxonomy" id="262209"/>
    <lineage>
        <taxon>Bacteria</taxon>
        <taxon>Bacillati</taxon>
        <taxon>Actinomycetota</taxon>
        <taxon>Actinomycetes</taxon>
        <taxon>Micrococcales</taxon>
        <taxon>Intrasporangiaceae</taxon>
        <taxon>Janibacter</taxon>
    </lineage>
</organism>
<name>A0A650GTA2_9MICO</name>
<sequence>MSTGAEMDSIRDGAALVGAVVAAVVGLAGLAASLGSVLTRRRLEKRDAWLSSVLGRNDVPDMSRTMLTLQHRWVIARLAAIGHVPLGFSLTAVALFPLTAASPVLSGYRFAMGEPVRWPVWINVGMSMMIVGYFIHIICAVVEERSAVARNVLAGESAIKVPQNLYHFTMRRPTWVAVILPFFFMVAGAVYGPDVMGEQPYEDRSLWAGAASALLLAALGYGIGTDYQRLKPPDVPVQ</sequence>
<keyword evidence="1" id="KW-0472">Membrane</keyword>
<keyword evidence="1" id="KW-0812">Transmembrane</keyword>
<reference evidence="2 3" key="1">
    <citation type="submission" date="2019-11" db="EMBL/GenBank/DDBJ databases">
        <title>Complete Genome Sequence of Janibacter melonis M714.</title>
        <authorList>
            <person name="Zhao Q."/>
        </authorList>
    </citation>
    <scope>NUCLEOTIDE SEQUENCE [LARGE SCALE GENOMIC DNA]</scope>
    <source>
        <strain evidence="2 3">M714</strain>
        <plasmid evidence="2 3">unnamed</plasmid>
    </source>
</reference>
<keyword evidence="2" id="KW-0614">Plasmid</keyword>
<feature type="transmembrane region" description="Helical" evidence="1">
    <location>
        <begin position="15"/>
        <end position="38"/>
    </location>
</feature>
<feature type="transmembrane region" description="Helical" evidence="1">
    <location>
        <begin position="174"/>
        <end position="193"/>
    </location>
</feature>
<dbReference type="Proteomes" id="UP000271708">
    <property type="component" value="Plasmid unnamed"/>
</dbReference>
<gene>
    <name evidence="2" type="ORF">EEW87_17500</name>
</gene>
<geneLocation type="plasmid" evidence="2">
    <name>unnamed</name>
</geneLocation>
<accession>A0A650GTA2</accession>
<dbReference type="AlphaFoldDB" id="A0A650GTA2"/>
<feature type="transmembrane region" description="Helical" evidence="1">
    <location>
        <begin position="205"/>
        <end position="223"/>
    </location>
</feature>